<comment type="caution">
    <text evidence="2">The sequence shown here is derived from an EMBL/GenBank/DDBJ whole genome shotgun (WGS) entry which is preliminary data.</text>
</comment>
<dbReference type="RefSeq" id="WP_208862604.1">
    <property type="nucleotide sequence ID" value="NZ_FXTV01000005.1"/>
</dbReference>
<evidence type="ECO:0000259" key="1">
    <source>
        <dbReference type="PROSITE" id="PS50943"/>
    </source>
</evidence>
<accession>A0A226GWS1</accession>
<dbReference type="Proteomes" id="UP000198345">
    <property type="component" value="Unassembled WGS sequence"/>
</dbReference>
<dbReference type="PROSITE" id="PS50943">
    <property type="entry name" value="HTH_CROC1"/>
    <property type="match status" value="1"/>
</dbReference>
<protein>
    <submittedName>
        <fullName evidence="2">Transcriptional regulator</fullName>
    </submittedName>
</protein>
<evidence type="ECO:0000313" key="2">
    <source>
        <dbReference type="EMBL" id="OXA86433.1"/>
    </source>
</evidence>
<dbReference type="CDD" id="cd00093">
    <property type="entry name" value="HTH_XRE"/>
    <property type="match status" value="1"/>
</dbReference>
<gene>
    <name evidence="2" type="ORF">B0A66_18025</name>
</gene>
<name>A0A226GWS1_9FLAO</name>
<dbReference type="Pfam" id="PF13443">
    <property type="entry name" value="HTH_26"/>
    <property type="match status" value="1"/>
</dbReference>
<sequence length="80" mass="9454">MKAEFSKDIVLKNLGKRIKEIRISKGYTSYEYFAYEHNISRAQFGRYERGEDLRFSTLAKIISAFGMTFEDFFSEGFEQD</sequence>
<proteinExistence type="predicted"/>
<dbReference type="InterPro" id="IPR010982">
    <property type="entry name" value="Lambda_DNA-bd_dom_sf"/>
</dbReference>
<dbReference type="EMBL" id="MUGW01000042">
    <property type="protein sequence ID" value="OXA86433.1"/>
    <property type="molecule type" value="Genomic_DNA"/>
</dbReference>
<feature type="domain" description="HTH cro/C1-type" evidence="1">
    <location>
        <begin position="18"/>
        <end position="72"/>
    </location>
</feature>
<dbReference type="GO" id="GO:0003677">
    <property type="term" value="F:DNA binding"/>
    <property type="evidence" value="ECO:0007669"/>
    <property type="project" value="InterPro"/>
</dbReference>
<evidence type="ECO:0000313" key="3">
    <source>
        <dbReference type="Proteomes" id="UP000198345"/>
    </source>
</evidence>
<dbReference type="SMART" id="SM00530">
    <property type="entry name" value="HTH_XRE"/>
    <property type="match status" value="1"/>
</dbReference>
<dbReference type="InterPro" id="IPR001387">
    <property type="entry name" value="Cro/C1-type_HTH"/>
</dbReference>
<dbReference type="Gene3D" id="1.10.260.40">
    <property type="entry name" value="lambda repressor-like DNA-binding domains"/>
    <property type="match status" value="1"/>
</dbReference>
<dbReference type="AlphaFoldDB" id="A0A226GWS1"/>
<reference evidence="2 3" key="1">
    <citation type="submission" date="2016-11" db="EMBL/GenBank/DDBJ databases">
        <title>Whole genomes of Flavobacteriaceae.</title>
        <authorList>
            <person name="Stine C."/>
            <person name="Li C."/>
            <person name="Tadesse D."/>
        </authorList>
    </citation>
    <scope>NUCLEOTIDE SEQUENCE [LARGE SCALE GENOMIC DNA]</scope>
    <source>
        <strain evidence="2 3">DSM 18292</strain>
    </source>
</reference>
<organism evidence="2 3">
    <name type="scientific">Flavobacterium hercynium</name>
    <dbReference type="NCBI Taxonomy" id="387094"/>
    <lineage>
        <taxon>Bacteria</taxon>
        <taxon>Pseudomonadati</taxon>
        <taxon>Bacteroidota</taxon>
        <taxon>Flavobacteriia</taxon>
        <taxon>Flavobacteriales</taxon>
        <taxon>Flavobacteriaceae</taxon>
        <taxon>Flavobacterium</taxon>
    </lineage>
</organism>
<dbReference type="SUPFAM" id="SSF47413">
    <property type="entry name" value="lambda repressor-like DNA-binding domains"/>
    <property type="match status" value="1"/>
</dbReference>
<keyword evidence="3" id="KW-1185">Reference proteome</keyword>